<feature type="binding site" evidence="5">
    <location>
        <position position="220"/>
    </location>
    <ligand>
        <name>S-adenosyl-L-methionine</name>
        <dbReference type="ChEBI" id="CHEBI:59789"/>
    </ligand>
</feature>
<comment type="caution">
    <text evidence="5">Lacks conserved residue(s) required for the propagation of feature annotation.</text>
</comment>
<evidence type="ECO:0000313" key="9">
    <source>
        <dbReference type="EMBL" id="GAA1875068.1"/>
    </source>
</evidence>
<organism evidence="9 10">
    <name type="scientific">Pseudonocardia ailaonensis</name>
    <dbReference type="NCBI Taxonomy" id="367279"/>
    <lineage>
        <taxon>Bacteria</taxon>
        <taxon>Bacillati</taxon>
        <taxon>Actinomycetota</taxon>
        <taxon>Actinomycetes</taxon>
        <taxon>Pseudonocardiales</taxon>
        <taxon>Pseudonocardiaceae</taxon>
        <taxon>Pseudonocardia</taxon>
    </lineage>
</organism>
<dbReference type="CDD" id="cd02440">
    <property type="entry name" value="AdoMet_MTases"/>
    <property type="match status" value="1"/>
</dbReference>
<dbReference type="GO" id="GO:0032259">
    <property type="term" value="P:methylation"/>
    <property type="evidence" value="ECO:0007669"/>
    <property type="project" value="UniProtKB-KW"/>
</dbReference>
<gene>
    <name evidence="5 9" type="primary">prmC</name>
    <name evidence="9" type="ORF">GCM10009836_65370</name>
</gene>
<dbReference type="Gene3D" id="3.40.50.150">
    <property type="entry name" value="Vaccinia Virus protein VP39"/>
    <property type="match status" value="1"/>
</dbReference>
<reference evidence="9 10" key="1">
    <citation type="journal article" date="2019" name="Int. J. Syst. Evol. Microbiol.">
        <title>The Global Catalogue of Microorganisms (GCM) 10K type strain sequencing project: providing services to taxonomists for standard genome sequencing and annotation.</title>
        <authorList>
            <consortium name="The Broad Institute Genomics Platform"/>
            <consortium name="The Broad Institute Genome Sequencing Center for Infectious Disease"/>
            <person name="Wu L."/>
            <person name="Ma J."/>
        </authorList>
    </citation>
    <scope>NUCLEOTIDE SEQUENCE [LARGE SCALE GENOMIC DNA]</scope>
    <source>
        <strain evidence="9 10">JCM 16009</strain>
    </source>
</reference>
<name>A0ABN2NLX6_9PSEU</name>
<dbReference type="Gene3D" id="1.10.8.10">
    <property type="entry name" value="DNA helicase RuvA subunit, C-terminal domain"/>
    <property type="match status" value="1"/>
</dbReference>
<feature type="compositionally biased region" description="Low complexity" evidence="6">
    <location>
        <begin position="20"/>
        <end position="29"/>
    </location>
</feature>
<feature type="binding site" evidence="5">
    <location>
        <position position="176"/>
    </location>
    <ligand>
        <name>S-adenosyl-L-methionine</name>
        <dbReference type="ChEBI" id="CHEBI:59789"/>
    </ligand>
</feature>
<comment type="catalytic activity">
    <reaction evidence="4 5">
        <text>L-glutaminyl-[peptide chain release factor] + S-adenosyl-L-methionine = N(5)-methyl-L-glutaminyl-[peptide chain release factor] + S-adenosyl-L-homocysteine + H(+)</text>
        <dbReference type="Rhea" id="RHEA:42896"/>
        <dbReference type="Rhea" id="RHEA-COMP:10271"/>
        <dbReference type="Rhea" id="RHEA-COMP:10272"/>
        <dbReference type="ChEBI" id="CHEBI:15378"/>
        <dbReference type="ChEBI" id="CHEBI:30011"/>
        <dbReference type="ChEBI" id="CHEBI:57856"/>
        <dbReference type="ChEBI" id="CHEBI:59789"/>
        <dbReference type="ChEBI" id="CHEBI:61891"/>
        <dbReference type="EC" id="2.1.1.297"/>
    </reaction>
</comment>
<feature type="binding site" evidence="5">
    <location>
        <begin position="220"/>
        <end position="223"/>
    </location>
    <ligand>
        <name>substrate</name>
    </ligand>
</feature>
<feature type="domain" description="Release factor glutamine methyltransferase N-terminal" evidence="8">
    <location>
        <begin position="41"/>
        <end position="108"/>
    </location>
</feature>
<evidence type="ECO:0000313" key="10">
    <source>
        <dbReference type="Proteomes" id="UP001500449"/>
    </source>
</evidence>
<keyword evidence="2 5" id="KW-0808">Transferase</keyword>
<evidence type="ECO:0000259" key="8">
    <source>
        <dbReference type="Pfam" id="PF17827"/>
    </source>
</evidence>
<sequence length="317" mass="33482">MGSAAACRRPGARWGRRSAADSASRWSGSGSVVTRLPLRVAIAEAERVLAQAGVESARVEAEFLAAHVVGVPRSQLVLRPLVDPSQVEALQALVARRATREPLQHVLGTAVLGPVEVAVGRGVFTPRPETELLLEWGLKELAGVANPLVVDLCTGSAALALAFAASRPDAVVHAVEVDPAALTWARRNTADSRVVLHAGDIRTPDLLPELEARVDLVVCNPPYVPLGTPVPPEVAEWDPAIAVFGGEDGLDLVPAVIETAATLLRWGGGLAIEHDDTHADAVPALLRRRSVLTDVQAHTDLAGRPRFATARRTHPPT</sequence>
<dbReference type="Pfam" id="PF17827">
    <property type="entry name" value="PrmC_N"/>
    <property type="match status" value="1"/>
</dbReference>
<comment type="caution">
    <text evidence="9">The sequence shown here is derived from an EMBL/GenBank/DDBJ whole genome shotgun (WGS) entry which is preliminary data.</text>
</comment>
<dbReference type="PROSITE" id="PS00092">
    <property type="entry name" value="N6_MTASE"/>
    <property type="match status" value="1"/>
</dbReference>
<dbReference type="InterPro" id="IPR029063">
    <property type="entry name" value="SAM-dependent_MTases_sf"/>
</dbReference>
<evidence type="ECO:0000256" key="3">
    <source>
        <dbReference type="ARBA" id="ARBA00022691"/>
    </source>
</evidence>
<dbReference type="NCBIfam" id="TIGR03534">
    <property type="entry name" value="RF_mod_PrmC"/>
    <property type="match status" value="1"/>
</dbReference>
<evidence type="ECO:0000259" key="7">
    <source>
        <dbReference type="Pfam" id="PF05175"/>
    </source>
</evidence>
<dbReference type="EC" id="2.1.1.297" evidence="5"/>
<dbReference type="PANTHER" id="PTHR18895:SF74">
    <property type="entry name" value="MTRF1L RELEASE FACTOR GLUTAMINE METHYLTRANSFERASE"/>
    <property type="match status" value="1"/>
</dbReference>
<dbReference type="Pfam" id="PF05175">
    <property type="entry name" value="MTS"/>
    <property type="match status" value="1"/>
</dbReference>
<dbReference type="InterPro" id="IPR007848">
    <property type="entry name" value="Small_mtfrase_dom"/>
</dbReference>
<evidence type="ECO:0000256" key="4">
    <source>
        <dbReference type="ARBA" id="ARBA00048391"/>
    </source>
</evidence>
<dbReference type="InterPro" id="IPR002052">
    <property type="entry name" value="DNA_methylase_N6_adenine_CS"/>
</dbReference>
<evidence type="ECO:0000256" key="2">
    <source>
        <dbReference type="ARBA" id="ARBA00022679"/>
    </source>
</evidence>
<evidence type="ECO:0000256" key="1">
    <source>
        <dbReference type="ARBA" id="ARBA00022603"/>
    </source>
</evidence>
<dbReference type="SUPFAM" id="SSF53335">
    <property type="entry name" value="S-adenosyl-L-methionine-dependent methyltransferases"/>
    <property type="match status" value="1"/>
</dbReference>
<dbReference type="HAMAP" id="MF_02126">
    <property type="entry name" value="RF_methyltr_PrmC"/>
    <property type="match status" value="1"/>
</dbReference>
<feature type="domain" description="Methyltransferase small" evidence="7">
    <location>
        <begin position="145"/>
        <end position="223"/>
    </location>
</feature>
<feature type="region of interest" description="Disordered" evidence="6">
    <location>
        <begin position="1"/>
        <end position="29"/>
    </location>
</feature>
<keyword evidence="10" id="KW-1185">Reference proteome</keyword>
<dbReference type="Proteomes" id="UP001500449">
    <property type="component" value="Unassembled WGS sequence"/>
</dbReference>
<dbReference type="NCBIfam" id="TIGR00536">
    <property type="entry name" value="hemK_fam"/>
    <property type="match status" value="1"/>
</dbReference>
<dbReference type="PANTHER" id="PTHR18895">
    <property type="entry name" value="HEMK METHYLTRANSFERASE"/>
    <property type="match status" value="1"/>
</dbReference>
<protein>
    <recommendedName>
        <fullName evidence="5">Release factor glutamine methyltransferase</fullName>
        <shortName evidence="5">RF MTase</shortName>
        <ecNumber evidence="5">2.1.1.297</ecNumber>
    </recommendedName>
    <alternativeName>
        <fullName evidence="5">N5-glutamine methyltransferase PrmC</fullName>
    </alternativeName>
    <alternativeName>
        <fullName evidence="5">Protein-(glutamine-N5) MTase PrmC</fullName>
    </alternativeName>
    <alternativeName>
        <fullName evidence="5">Protein-glutamine N-methyltransferase PrmC</fullName>
    </alternativeName>
</protein>
<dbReference type="InterPro" id="IPR040758">
    <property type="entry name" value="PrmC_N"/>
</dbReference>
<keyword evidence="1 5" id="KW-0489">Methyltransferase</keyword>
<dbReference type="InterPro" id="IPR050320">
    <property type="entry name" value="N5-glutamine_MTase"/>
</dbReference>
<dbReference type="InterPro" id="IPR019874">
    <property type="entry name" value="RF_methyltr_PrmC"/>
</dbReference>
<proteinExistence type="inferred from homology"/>
<keyword evidence="3 5" id="KW-0949">S-adenosyl-L-methionine</keyword>
<comment type="function">
    <text evidence="5">Methylates the class 1 translation termination release factors RF1/PrfA and RF2/PrfB on the glutamine residue of the universally conserved GGQ motif.</text>
</comment>
<accession>A0ABN2NLX6</accession>
<evidence type="ECO:0000256" key="6">
    <source>
        <dbReference type="SAM" id="MobiDB-lite"/>
    </source>
</evidence>
<evidence type="ECO:0000256" key="5">
    <source>
        <dbReference type="HAMAP-Rule" id="MF_02126"/>
    </source>
</evidence>
<comment type="similarity">
    <text evidence="5">Belongs to the protein N5-glutamine methyltransferase family. PrmC subfamily.</text>
</comment>
<dbReference type="GO" id="GO:0008168">
    <property type="term" value="F:methyltransferase activity"/>
    <property type="evidence" value="ECO:0007669"/>
    <property type="project" value="UniProtKB-KW"/>
</dbReference>
<dbReference type="EMBL" id="BAAAQK010000028">
    <property type="protein sequence ID" value="GAA1875068.1"/>
    <property type="molecule type" value="Genomic_DNA"/>
</dbReference>
<dbReference type="InterPro" id="IPR004556">
    <property type="entry name" value="HemK-like"/>
</dbReference>